<dbReference type="STRING" id="51028.A0A0N4V4V0"/>
<dbReference type="InterPro" id="IPR015943">
    <property type="entry name" value="WD40/YVTN_repeat-like_dom_sf"/>
</dbReference>
<evidence type="ECO:0000256" key="6">
    <source>
        <dbReference type="ARBA" id="ARBA00022824"/>
    </source>
</evidence>
<dbReference type="SMART" id="SM00320">
    <property type="entry name" value="WD40"/>
    <property type="match status" value="4"/>
</dbReference>
<dbReference type="OrthoDB" id="542917at2759"/>
<evidence type="ECO:0000313" key="9">
    <source>
        <dbReference type="EMBL" id="VDD90102.1"/>
    </source>
</evidence>
<keyword evidence="3" id="KW-0813">Transport</keyword>
<reference evidence="11" key="1">
    <citation type="submission" date="2017-02" db="UniProtKB">
        <authorList>
            <consortium name="WormBaseParasite"/>
        </authorList>
    </citation>
    <scope>IDENTIFICATION</scope>
</reference>
<evidence type="ECO:0000256" key="1">
    <source>
        <dbReference type="ARBA" id="ARBA00004240"/>
    </source>
</evidence>
<dbReference type="InterPro" id="IPR036322">
    <property type="entry name" value="WD40_repeat_dom_sf"/>
</dbReference>
<dbReference type="Proteomes" id="UP000274131">
    <property type="component" value="Unassembled WGS sequence"/>
</dbReference>
<keyword evidence="5" id="KW-0677">Repeat</keyword>
<keyword evidence="4" id="KW-0853">WD repeat</keyword>
<evidence type="ECO:0000256" key="2">
    <source>
        <dbReference type="ARBA" id="ARBA00009358"/>
    </source>
</evidence>
<dbReference type="EMBL" id="UXUI01007982">
    <property type="protein sequence ID" value="VDD90102.1"/>
    <property type="molecule type" value="Genomic_DNA"/>
</dbReference>
<dbReference type="GO" id="GO:0090110">
    <property type="term" value="P:COPII-coated vesicle cargo loading"/>
    <property type="evidence" value="ECO:0007669"/>
    <property type="project" value="TreeGrafter"/>
</dbReference>
<keyword evidence="8" id="KW-0653">Protein transport</keyword>
<dbReference type="AlphaFoldDB" id="A0A0N4V4V0"/>
<dbReference type="Gene3D" id="2.130.10.10">
    <property type="entry name" value="YVTN repeat-like/Quinoprotein amine dehydrogenase"/>
    <property type="match status" value="1"/>
</dbReference>
<keyword evidence="7" id="KW-0931">ER-Golgi transport</keyword>
<name>A0A0N4V4V0_ENTVE</name>
<dbReference type="GO" id="GO:0070971">
    <property type="term" value="C:endoplasmic reticulum exit site"/>
    <property type="evidence" value="ECO:0007669"/>
    <property type="project" value="TreeGrafter"/>
</dbReference>
<keyword evidence="10" id="KW-1185">Reference proteome</keyword>
<evidence type="ECO:0000256" key="8">
    <source>
        <dbReference type="ARBA" id="ARBA00022927"/>
    </source>
</evidence>
<dbReference type="PANTHER" id="PTHR13923">
    <property type="entry name" value="SEC31-RELATED PROTEIN"/>
    <property type="match status" value="1"/>
</dbReference>
<evidence type="ECO:0000313" key="11">
    <source>
        <dbReference type="WBParaSite" id="EVEC_0000520001-mRNA-1"/>
    </source>
</evidence>
<evidence type="ECO:0000256" key="7">
    <source>
        <dbReference type="ARBA" id="ARBA00022892"/>
    </source>
</evidence>
<sequence>MSHRKAYSRSGVFAWSGLGVTEHGLVVAEAAQQIDLYRDSLTSFFDFVSTSDIIQSVSSQPLKPTRSVTAEFKQAFLFNDLAWAPFVTETHPGGLIIGCGESGHTSVFDASSLQDLFATCLIFIWRSRNLLELSGGSLQCLGARSYHQGHVLSVNVNTLNPKWVCTGGAMGSVLLWDLNNPLDAVTPGKSNFEHQIRCVGWNQCSEYILGSLTSERCSIWDLRSPGAPTLDIADIGGGVEWSTMRWSPNSGTELCVTSQNDQLPMFYKWDLRYAASAVLNYQLHKKCGIMAMDWCSKDPDIVVTVGKDEQIIFQNPNTGQLVGVMKTNGWARKLSWCNTNPNIFAVSFYDQPVGIYSLASFGPASQGNEVVENVGFELSVIPAWVHRGTCGTSFALGNKFCSFTKEYNSSVSSFCSIVSVGKVEGNKPLHDWASKLLNALKTNQLAAYCTEYVELLAAEPDSNRLPLSAKGDEKDSVEKLLAQLNAWCLKHENESEAEGSDAVNSFQVLFDGSQQQTELPVFSSPLSVDGNPKILELISADTCTEVAAKALLEKDYLFALLAACAADDKRMMKKFCMKPLDSSFDSATRVAALMSAGMWNELIHSWDVKDWSSVFRLIIAQAPAKYIASLCRQLGLKMHSQALGLYAALPAVVSGDVETLLIATESLPVQEKLSLANILRQSIGGGSLRVASVGPKYVSVLGECVRELAKEGFLEEAWQLLDPIEAQDLGLRELKFSLYEALGKPPSSAVPEDPFSEDRSIYAQLNSFGPKVLGGRGQLDQKKTVQYNAHSGSGMVYQRYPAPPNVYNQNQPSVPPLSSASAYSQYRPAGYPSLAYGSATPASYGQFSQPMQTPPSSSQSQNIYSTAASIASPPTMMASGDVYSGYLGRSRTVPSKRYVNPDSSSSGLGWNDPPPVALKKSTVQTAVADIKWTPATVTENIPFVPEKKPSSPPPKSYTLNEADSYVISVLNSLIANIREGDNCLATAHRTADIESKISNELIPRLSNSSFSEETRVLFQEFARYMAVYDFQSCHGVISKLVGGRDFVELSPVLPCLRTLLQLAQKTFVRR</sequence>
<comment type="subcellular location">
    <subcellularLocation>
        <location evidence="1">Endoplasmic reticulum</location>
    </subcellularLocation>
</comment>
<keyword evidence="6" id="KW-0256">Endoplasmic reticulum</keyword>
<gene>
    <name evidence="9" type="ORF">EVEC_LOCUS4853</name>
</gene>
<dbReference type="SUPFAM" id="SSF50978">
    <property type="entry name" value="WD40 repeat-like"/>
    <property type="match status" value="1"/>
</dbReference>
<proteinExistence type="inferred from homology"/>
<dbReference type="InterPro" id="IPR001680">
    <property type="entry name" value="WD40_rpt"/>
</dbReference>
<dbReference type="WBParaSite" id="EVEC_0000520001-mRNA-1">
    <property type="protein sequence ID" value="EVEC_0000520001-mRNA-1"/>
    <property type="gene ID" value="EVEC_0000520001"/>
</dbReference>
<reference evidence="9 10" key="2">
    <citation type="submission" date="2018-10" db="EMBL/GenBank/DDBJ databases">
        <authorList>
            <consortium name="Pathogen Informatics"/>
        </authorList>
    </citation>
    <scope>NUCLEOTIDE SEQUENCE [LARGE SCALE GENOMIC DNA]</scope>
</reference>
<dbReference type="GO" id="GO:0015031">
    <property type="term" value="P:protein transport"/>
    <property type="evidence" value="ECO:0007669"/>
    <property type="project" value="UniProtKB-KW"/>
</dbReference>
<comment type="similarity">
    <text evidence="2">Belongs to the WD repeat SEC31 family.</text>
</comment>
<dbReference type="PANTHER" id="PTHR13923:SF11">
    <property type="entry name" value="SECRETORY 31, ISOFORM D"/>
    <property type="match status" value="1"/>
</dbReference>
<evidence type="ECO:0000256" key="3">
    <source>
        <dbReference type="ARBA" id="ARBA00022448"/>
    </source>
</evidence>
<protein>
    <submittedName>
        <fullName evidence="11">WD_REPEATS_REGION domain-containing protein</fullName>
    </submittedName>
</protein>
<dbReference type="GO" id="GO:0007029">
    <property type="term" value="P:endoplasmic reticulum organization"/>
    <property type="evidence" value="ECO:0007669"/>
    <property type="project" value="TreeGrafter"/>
</dbReference>
<accession>A0A0N4V4V0</accession>
<dbReference type="GO" id="GO:0005198">
    <property type="term" value="F:structural molecule activity"/>
    <property type="evidence" value="ECO:0007669"/>
    <property type="project" value="TreeGrafter"/>
</dbReference>
<dbReference type="InterPro" id="IPR040251">
    <property type="entry name" value="SEC31-like"/>
</dbReference>
<organism evidence="11">
    <name type="scientific">Enterobius vermicularis</name>
    <name type="common">Human pinworm</name>
    <dbReference type="NCBI Taxonomy" id="51028"/>
    <lineage>
        <taxon>Eukaryota</taxon>
        <taxon>Metazoa</taxon>
        <taxon>Ecdysozoa</taxon>
        <taxon>Nematoda</taxon>
        <taxon>Chromadorea</taxon>
        <taxon>Rhabditida</taxon>
        <taxon>Spirurina</taxon>
        <taxon>Oxyuridomorpha</taxon>
        <taxon>Oxyuroidea</taxon>
        <taxon>Oxyuridae</taxon>
        <taxon>Enterobius</taxon>
    </lineage>
</organism>
<evidence type="ECO:0000256" key="4">
    <source>
        <dbReference type="ARBA" id="ARBA00022574"/>
    </source>
</evidence>
<evidence type="ECO:0000256" key="5">
    <source>
        <dbReference type="ARBA" id="ARBA00022737"/>
    </source>
</evidence>
<dbReference type="Gene3D" id="1.25.40.1030">
    <property type="match status" value="1"/>
</dbReference>
<evidence type="ECO:0000313" key="10">
    <source>
        <dbReference type="Proteomes" id="UP000274131"/>
    </source>
</evidence>
<dbReference type="GO" id="GO:0030127">
    <property type="term" value="C:COPII vesicle coat"/>
    <property type="evidence" value="ECO:0007669"/>
    <property type="project" value="TreeGrafter"/>
</dbReference>